<evidence type="ECO:0000313" key="2">
    <source>
        <dbReference type="Proteomes" id="UP000093954"/>
    </source>
</evidence>
<evidence type="ECO:0000313" key="1">
    <source>
        <dbReference type="EMBL" id="OBR90721.1"/>
    </source>
</evidence>
<sequence length="232" mass="27488">MDEIKNYSVVLNGFQFIEKNPLGFFEFDDYDDLDKCFEQSKKINGFQSTGKIVVKSNGFIPSRNENGDNKAKKDLFVVTRAKTRPVLIFQDMEFCKQYHNNVFIIPMESLKKPEREKFNTDEEYNERVQYYNNIKARSKKIPHRYYVKTTVDDKKTDSVLFLDDARFVHVSTLFGQVKEDAIDKRDLCEIINRLSRMLNIKNIHECKDCEYLNMFNSIKKIMGRVERLEKTP</sequence>
<protein>
    <submittedName>
        <fullName evidence="1">Uncharacterized protein</fullName>
    </submittedName>
</protein>
<reference evidence="1 2" key="1">
    <citation type="journal article" date="2012" name="Front. Microbiol.">
        <title>Draft Genome Sequence of the Virulent Strain 01-B526 of the Fish Pathogen Aeromonas salmonicida.</title>
        <authorList>
            <person name="Charette S.J."/>
            <person name="Brochu F."/>
            <person name="Boyle B."/>
            <person name="Filion G."/>
            <person name="Tanaka K.H."/>
            <person name="Derome N."/>
        </authorList>
    </citation>
    <scope>NUCLEOTIDE SEQUENCE [LARGE SCALE GENOMIC DNA]</scope>
    <source>
        <strain evidence="1 2">P11</strain>
    </source>
</reference>
<dbReference type="PATRIC" id="fig|1353534.3.peg.3430"/>
<gene>
    <name evidence="1" type="ORF">CLRAG_33690</name>
</gene>
<dbReference type="EMBL" id="LROS01000055">
    <property type="protein sequence ID" value="OBR90721.1"/>
    <property type="molecule type" value="Genomic_DNA"/>
</dbReference>
<dbReference type="AlphaFoldDB" id="A0A1A6AKZ8"/>
<dbReference type="Proteomes" id="UP000093954">
    <property type="component" value="Unassembled WGS sequence"/>
</dbReference>
<proteinExistence type="predicted"/>
<dbReference type="SUPFAM" id="SSF50118">
    <property type="entry name" value="Cell growth inhibitor/plasmid maintenance toxic component"/>
    <property type="match status" value="1"/>
</dbReference>
<keyword evidence="2" id="KW-1185">Reference proteome</keyword>
<dbReference type="InterPro" id="IPR011067">
    <property type="entry name" value="Plasmid_toxin/cell-grow_inhib"/>
</dbReference>
<name>A0A1A6AKZ8_9CLOT</name>
<comment type="caution">
    <text evidence="1">The sequence shown here is derived from an EMBL/GenBank/DDBJ whole genome shotgun (WGS) entry which is preliminary data.</text>
</comment>
<dbReference type="RefSeq" id="WP_154105015.1">
    <property type="nucleotide sequence ID" value="NZ_LROS01000055.1"/>
</dbReference>
<organism evidence="1 2">
    <name type="scientific">Clostridium ragsdalei P11</name>
    <dbReference type="NCBI Taxonomy" id="1353534"/>
    <lineage>
        <taxon>Bacteria</taxon>
        <taxon>Bacillati</taxon>
        <taxon>Bacillota</taxon>
        <taxon>Clostridia</taxon>
        <taxon>Eubacteriales</taxon>
        <taxon>Clostridiaceae</taxon>
        <taxon>Clostridium</taxon>
    </lineage>
</organism>
<dbReference type="Gene3D" id="2.30.30.110">
    <property type="match status" value="1"/>
</dbReference>
<accession>A0A1A6AKZ8</accession>